<accession>A0ABT0RXW1</accession>
<comment type="caution">
    <text evidence="2">The sequence shown here is derived from an EMBL/GenBank/DDBJ whole genome shotgun (WGS) entry which is preliminary data.</text>
</comment>
<name>A0ABT0RXW1_9SPHN</name>
<evidence type="ECO:0000256" key="1">
    <source>
        <dbReference type="SAM" id="Phobius"/>
    </source>
</evidence>
<dbReference type="EMBL" id="JAMGBA010000004">
    <property type="protein sequence ID" value="MCL6699850.1"/>
    <property type="molecule type" value="Genomic_DNA"/>
</dbReference>
<keyword evidence="1" id="KW-0812">Transmembrane</keyword>
<proteinExistence type="predicted"/>
<reference evidence="2 3" key="1">
    <citation type="submission" date="2022-05" db="EMBL/GenBank/DDBJ databases">
        <authorList>
            <person name="Jo J.-H."/>
            <person name="Im W.-T."/>
        </authorList>
    </citation>
    <scope>NUCLEOTIDE SEQUENCE [LARGE SCALE GENOMIC DNA]</scope>
    <source>
        <strain evidence="2 3">NSE70-1</strain>
    </source>
</reference>
<organism evidence="2 3">
    <name type="scientific">Sphingomonas caseinilyticus</name>
    <dbReference type="NCBI Taxonomy" id="2908205"/>
    <lineage>
        <taxon>Bacteria</taxon>
        <taxon>Pseudomonadati</taxon>
        <taxon>Pseudomonadota</taxon>
        <taxon>Alphaproteobacteria</taxon>
        <taxon>Sphingomonadales</taxon>
        <taxon>Sphingomonadaceae</taxon>
        <taxon>Sphingomonas</taxon>
    </lineage>
</organism>
<feature type="transmembrane region" description="Helical" evidence="1">
    <location>
        <begin position="353"/>
        <end position="371"/>
    </location>
</feature>
<feature type="transmembrane region" description="Helical" evidence="1">
    <location>
        <begin position="32"/>
        <end position="48"/>
    </location>
</feature>
<feature type="transmembrane region" description="Helical" evidence="1">
    <location>
        <begin position="218"/>
        <end position="235"/>
    </location>
</feature>
<feature type="transmembrane region" description="Helical" evidence="1">
    <location>
        <begin position="9"/>
        <end position="26"/>
    </location>
</feature>
<protein>
    <recommendedName>
        <fullName evidence="4">Dolichyl-phosphate-mannose-protein mannosyltransferase</fullName>
    </recommendedName>
</protein>
<keyword evidence="3" id="KW-1185">Reference proteome</keyword>
<gene>
    <name evidence="2" type="ORF">LZ496_13805</name>
</gene>
<evidence type="ECO:0000313" key="2">
    <source>
        <dbReference type="EMBL" id="MCL6699850.1"/>
    </source>
</evidence>
<feature type="transmembrane region" description="Helical" evidence="1">
    <location>
        <begin position="154"/>
        <end position="180"/>
    </location>
</feature>
<evidence type="ECO:0008006" key="4">
    <source>
        <dbReference type="Google" id="ProtNLM"/>
    </source>
</evidence>
<sequence>MISVAARNTTYLWAIGALAATYLILLRFPIDLVWPVAVFLTLAGFVFLAPRSWRLPSAIVAGMVIRIAAFQSLNGQPLDDPGAYLTLAQNILSGRGMTIDNETYGTLKAAYPPAYPVLLAGAQLNWLALNCSLDLVATWAIFRLTNNPSAASLYFLFPGTIMTSIVPSKETLAVALVVLLPLCRNPYLSGTVAGFLILAQPAWAPLPILFFALTMRKGWWKALSSMLVVLSAWWIRNYLLFGQFLPLTSSAGLSIAVAVEGRHIPTLSLSGDEVARASVVASAAINQILADPLHYLGNVARMLVRSFLVDDDPAEYLDWAKVRWLGAAALVGQLAWTALIASTARTAERIPDWLLALIIAGVVTCLTGMWFEFSSRHRAFVVPLLILISMRRGSPSPSTFPETLRLRMPIQWARRQSADRI</sequence>
<feature type="transmembrane region" description="Helical" evidence="1">
    <location>
        <begin position="324"/>
        <end position="341"/>
    </location>
</feature>
<dbReference type="Proteomes" id="UP001203410">
    <property type="component" value="Unassembled WGS sequence"/>
</dbReference>
<dbReference type="RefSeq" id="WP_249905310.1">
    <property type="nucleotide sequence ID" value="NZ_JAMGBA010000004.1"/>
</dbReference>
<evidence type="ECO:0000313" key="3">
    <source>
        <dbReference type="Proteomes" id="UP001203410"/>
    </source>
</evidence>
<keyword evidence="1" id="KW-0472">Membrane</keyword>
<feature type="transmembrane region" description="Helical" evidence="1">
    <location>
        <begin position="192"/>
        <end position="211"/>
    </location>
</feature>
<keyword evidence="1" id="KW-1133">Transmembrane helix</keyword>